<evidence type="ECO:0000313" key="4">
    <source>
        <dbReference type="Proteomes" id="UP000827721"/>
    </source>
</evidence>
<protein>
    <recommendedName>
        <fullName evidence="5">Homer protein</fullName>
    </recommendedName>
</protein>
<evidence type="ECO:0000313" key="3">
    <source>
        <dbReference type="EMBL" id="KAH7550126.1"/>
    </source>
</evidence>
<gene>
    <name evidence="3" type="ORF">JRO89_XS13G0139400</name>
</gene>
<accession>A0ABQ8H8C0</accession>
<organism evidence="3 4">
    <name type="scientific">Xanthoceras sorbifolium</name>
    <dbReference type="NCBI Taxonomy" id="99658"/>
    <lineage>
        <taxon>Eukaryota</taxon>
        <taxon>Viridiplantae</taxon>
        <taxon>Streptophyta</taxon>
        <taxon>Embryophyta</taxon>
        <taxon>Tracheophyta</taxon>
        <taxon>Spermatophyta</taxon>
        <taxon>Magnoliopsida</taxon>
        <taxon>eudicotyledons</taxon>
        <taxon>Gunneridae</taxon>
        <taxon>Pentapetalae</taxon>
        <taxon>rosids</taxon>
        <taxon>malvids</taxon>
        <taxon>Sapindales</taxon>
        <taxon>Sapindaceae</taxon>
        <taxon>Xanthoceroideae</taxon>
        <taxon>Xanthoceras</taxon>
    </lineage>
</organism>
<keyword evidence="2" id="KW-0472">Membrane</keyword>
<dbReference type="PANTHER" id="PTHR36383:SF1">
    <property type="entry name" value="PROTEIN, PUTATIVE-RELATED"/>
    <property type="match status" value="1"/>
</dbReference>
<feature type="transmembrane region" description="Helical" evidence="2">
    <location>
        <begin position="210"/>
        <end position="232"/>
    </location>
</feature>
<feature type="transmembrane region" description="Helical" evidence="2">
    <location>
        <begin position="286"/>
        <end position="304"/>
    </location>
</feature>
<keyword evidence="2" id="KW-0812">Transmembrane</keyword>
<proteinExistence type="predicted"/>
<keyword evidence="2" id="KW-1133">Transmembrane helix</keyword>
<feature type="transmembrane region" description="Helical" evidence="2">
    <location>
        <begin position="244"/>
        <end position="266"/>
    </location>
</feature>
<keyword evidence="1" id="KW-0175">Coiled coil</keyword>
<name>A0ABQ8H8C0_9ROSI</name>
<evidence type="ECO:0000256" key="2">
    <source>
        <dbReference type="SAM" id="Phobius"/>
    </source>
</evidence>
<comment type="caution">
    <text evidence="3">The sequence shown here is derived from an EMBL/GenBank/DDBJ whole genome shotgun (WGS) entry which is preliminary data.</text>
</comment>
<keyword evidence="4" id="KW-1185">Reference proteome</keyword>
<evidence type="ECO:0008006" key="5">
    <source>
        <dbReference type="Google" id="ProtNLM"/>
    </source>
</evidence>
<sequence>MSSTINPTWLLCLNHKILLTRSLFIKYPTRPKPLLRGHRHLILKKCSSNSSEEGQTSNKNLKDAMSGMVDQQVEGLLSREENKDLLDGLEKASLRVETARRELAEIEKQELEAKQTRDYINKLEARAFEIAECQREIVEARAIIEEAERSLSQNADGFGGGDAVVEEEGEAVNKDLERLESIKAASIAALVGTLAGLPISFTQVTSTSQLILPLAITFASCALFGVTFRYTIRRDLDNIQLKTGTAAAFGFVKGLAMLSGGPALELNTESFLSHGFNGAVYVTENLLIFGFAVVGLDFCFKMRLLSPFPMKKRSGLASRIDTNGKETK</sequence>
<feature type="transmembrane region" description="Helical" evidence="2">
    <location>
        <begin position="184"/>
        <end position="204"/>
    </location>
</feature>
<dbReference type="PANTHER" id="PTHR36383">
    <property type="entry name" value="OS09G0529350 PROTEIN"/>
    <property type="match status" value="1"/>
</dbReference>
<reference evidence="3 4" key="1">
    <citation type="submission" date="2021-02" db="EMBL/GenBank/DDBJ databases">
        <title>Plant Genome Project.</title>
        <authorList>
            <person name="Zhang R.-G."/>
        </authorList>
    </citation>
    <scope>NUCLEOTIDE SEQUENCE [LARGE SCALE GENOMIC DNA]</scope>
    <source>
        <tissue evidence="3">Leaves</tissue>
    </source>
</reference>
<dbReference type="Proteomes" id="UP000827721">
    <property type="component" value="Unassembled WGS sequence"/>
</dbReference>
<evidence type="ECO:0000256" key="1">
    <source>
        <dbReference type="SAM" id="Coils"/>
    </source>
</evidence>
<dbReference type="EMBL" id="JAFEMO010000013">
    <property type="protein sequence ID" value="KAH7550126.1"/>
    <property type="molecule type" value="Genomic_DNA"/>
</dbReference>
<feature type="coiled-coil region" evidence="1">
    <location>
        <begin position="82"/>
        <end position="150"/>
    </location>
</feature>